<dbReference type="PATRIC" id="fig|28037.214.peg.1289"/>
<comment type="caution">
    <text evidence="1">The sequence shown here is derived from an EMBL/GenBank/DDBJ whole genome shotgun (WGS) entry which is preliminary data.</text>
</comment>
<proteinExistence type="predicted"/>
<evidence type="ECO:0000313" key="1">
    <source>
        <dbReference type="EMBL" id="KJQ70758.1"/>
    </source>
</evidence>
<protein>
    <submittedName>
        <fullName evidence="1">Uncharacterized protein</fullName>
    </submittedName>
</protein>
<dbReference type="AlphaFoldDB" id="A0A0F2DIN7"/>
<reference evidence="1 2" key="1">
    <citation type="submission" date="2015-02" db="EMBL/GenBank/DDBJ databases">
        <title>Evolution of amylase-binding proteins of oral streptococcal species.</title>
        <authorList>
            <person name="Haase E.M."/>
        </authorList>
    </citation>
    <scope>NUCLEOTIDE SEQUENCE [LARGE SCALE GENOMIC DNA]</scope>
    <source>
        <strain evidence="1 2">SK141</strain>
    </source>
</reference>
<gene>
    <name evidence="1" type="ORF">TZ92_01286</name>
</gene>
<name>A0A0F2DIN7_STROR</name>
<accession>A0A0F2DIN7</accession>
<organism evidence="1 2">
    <name type="scientific">Streptococcus oralis subsp. oralis</name>
    <dbReference type="NCBI Taxonomy" id="1891914"/>
    <lineage>
        <taxon>Bacteria</taxon>
        <taxon>Bacillati</taxon>
        <taxon>Bacillota</taxon>
        <taxon>Bacilli</taxon>
        <taxon>Lactobacillales</taxon>
        <taxon>Streptococcaceae</taxon>
        <taxon>Streptococcus</taxon>
    </lineage>
</organism>
<dbReference type="Proteomes" id="UP000033716">
    <property type="component" value="Unassembled WGS sequence"/>
</dbReference>
<evidence type="ECO:0000313" key="2">
    <source>
        <dbReference type="Proteomes" id="UP000033716"/>
    </source>
</evidence>
<sequence>MVFNYTDKQLNELKHGKNVYGVNAEYAERNGNNNE</sequence>
<dbReference type="EMBL" id="JYGR01000005">
    <property type="protein sequence ID" value="KJQ70758.1"/>
    <property type="molecule type" value="Genomic_DNA"/>
</dbReference>